<dbReference type="InterPro" id="IPR040853">
    <property type="entry name" value="RapA2_cadherin-like"/>
</dbReference>
<feature type="compositionally biased region" description="Low complexity" evidence="1">
    <location>
        <begin position="1567"/>
        <end position="1582"/>
    </location>
</feature>
<feature type="region of interest" description="Disordered" evidence="1">
    <location>
        <begin position="1600"/>
        <end position="1642"/>
    </location>
</feature>
<feature type="region of interest" description="Disordered" evidence="1">
    <location>
        <begin position="1"/>
        <end position="22"/>
    </location>
</feature>
<feature type="compositionally biased region" description="Polar residues" evidence="1">
    <location>
        <begin position="1619"/>
        <end position="1642"/>
    </location>
</feature>
<protein>
    <recommendedName>
        <fullName evidence="2">Dystroglycan-type cadherin-like domain-containing protein</fullName>
    </recommendedName>
</protein>
<dbReference type="SUPFAM" id="SSF51126">
    <property type="entry name" value="Pectin lyase-like"/>
    <property type="match status" value="1"/>
</dbReference>
<dbReference type="RefSeq" id="WP_345319035.1">
    <property type="nucleotide sequence ID" value="NZ_BAABGA010000006.1"/>
</dbReference>
<feature type="domain" description="Dystroglycan-type cadherin-like" evidence="2">
    <location>
        <begin position="624"/>
        <end position="721"/>
    </location>
</feature>
<feature type="domain" description="Dystroglycan-type cadherin-like" evidence="2">
    <location>
        <begin position="523"/>
        <end position="623"/>
    </location>
</feature>
<dbReference type="Proteomes" id="UP001500840">
    <property type="component" value="Unassembled WGS sequence"/>
</dbReference>
<feature type="region of interest" description="Disordered" evidence="1">
    <location>
        <begin position="805"/>
        <end position="830"/>
    </location>
</feature>
<dbReference type="PANTHER" id="PTHR21559:SF21">
    <property type="entry name" value="DYSTROGLYCAN 1"/>
    <property type="match status" value="1"/>
</dbReference>
<comment type="caution">
    <text evidence="3">The sequence shown here is derived from an EMBL/GenBank/DDBJ whole genome shotgun (WGS) entry which is preliminary data.</text>
</comment>
<dbReference type="Pfam" id="PF17803">
    <property type="entry name" value="Cadherin_4"/>
    <property type="match status" value="1"/>
</dbReference>
<accession>A0ABP8M7C0</accession>
<dbReference type="InterPro" id="IPR015919">
    <property type="entry name" value="Cadherin-like_sf"/>
</dbReference>
<dbReference type="InterPro" id="IPR013783">
    <property type="entry name" value="Ig-like_fold"/>
</dbReference>
<evidence type="ECO:0000313" key="3">
    <source>
        <dbReference type="EMBL" id="GAA4445325.1"/>
    </source>
</evidence>
<dbReference type="NCBIfam" id="TIGR01965">
    <property type="entry name" value="VCBS_repeat"/>
    <property type="match status" value="1"/>
</dbReference>
<evidence type="ECO:0000259" key="2">
    <source>
        <dbReference type="SMART" id="SM00736"/>
    </source>
</evidence>
<sequence>MQIRLSSDKRLRRRVSRHQNKRRQLLERLEPRLLLAGGNQPPQIATPIADLTLGAEIPFTFNLLPTTGVVFGYGSGGTDIRATDNYFASGVQFLGAWEDITFTGNTVMNDDPYRVLELTDIPRGVSPQDYIWDDNSYVSDTRRAFNYDGSVVTWDQWKDRSGLDANSTLTHTVNGTVVDVRPNQYEPGRGNAVVYNWDRLDQVELDLSEVVQVGAAFEIYDVLDLKGDPVVSGVYDGNPVSVAMVDRVSPVPIGHNPVAPLVVDKEFGSFLILSEADPVPASGNEFYVSPNGTPQGNGSQSNPWDMQTAMSHPSSVAPGDTIWIMGGTYRGKFTSTLSGTANNPIYVRERPGEEVIIDLNNGTPLNAELITVGGQYTYYQGFEVFSSDLSSRTTNIPGSWPANINRGNINVQGDHVKIINWEIHDLNKGLGYWARADGGEVYGSLIYNNGWSGPDREHGQGIYAQNEDYTRVFADNILFNQFRHGIKVYGSSAASLKNSTLEGNIAFNNGAAGTEGFTGAWQYLIGGGSEAENIVVNENFAYVGKRHFFDTDSNDTLSFTARQTNGQALPSWLKFYGDEGYFTGTPSQSDAGTISIQLTARDRYGATATDYFDITVNPANQTPRLVSAIPNTTVHRNASFDFDISSYFQDAEDGNDLSYSIAPRNGGVLPNWIDIDVETGVITGHPVASGTTAIQVTAFDSRGSFTSDLFNLTVDNQSPQLADVRIESTDNAAAVTLGNDTIYTVTVSNQGAVTAQNVLVTTTASSGWLNSSLNSGSGGNRVITSDVGSLASGASKQIEIRVTTTQPGTLSLESQVTTSTSESNSRNNADSTSVFVNALPVASNDNVQINEDRPSAVSGNLLSNDQDANGNETLSVIQIERSTNPFASPVVGNFGSLQWDRDGSYSYVLDRFATEIQSLTENESLTESFQYTVSDSYETDTASISFQIHGSNDTPTADDLAFSINGDASAVVHAVVADDIDGDDDANSLSYEWLTSPSRGQFVDLGRGQFRFDPADQFDDLLVGQQEVQTLVYRVTDRHGASTQASVAITVNGKGIKLPDDGDTPPPPPPSTSEITYVSFSSNGIVGDIPYADEDILALNTSTGEWSLYFDGSQVGLSRWDVNAFYVQDDGNILLSMDSNSYSRELGLVRDSDILKFTPTGLGTKTAGTLEWFLDGSDVGLNPTSGDIDEISFTADGRLVISTVGNLHLADETVSNEQRVVLNNGVFGAESSGDWSLYTESSDGNQAATAFSGNSLSLAGGNVSAARSVFAASAIGSDANALTEIERAALDGIQHGNFTGTEVFGDKVIYMSAQSRVSVGDLTFADEDIFIHDTRTGAWRMFFDGSDVGIRSDVDAFHLQPDGSILLSFNANTKLAGLATIAPTDIVRFVPTETGDNTAGTFEMYFDGSDVGLSTYYENIDAISLDTDGNLIISTTGRFAVPGLSGSQSDLVKFNATRLGDDTAGTWQLFQNGEELGLKTSRENITGVSLNPESNQVYFTTLGNLVTSDVKATGNDIIAYSENDPIDSTSILYVGSTNGITRSLDAIYVVDPVQRVGQVAASYQTDSPSTDSATSLRSSTARTVGTPTAAIAVQPMISLSPNQVTESSEQDDSADRAETGSTAVGSSKTDSNRVGNAALANQSALDPESVDVLLASLPDFESESSAIEAFPNLLQ</sequence>
<keyword evidence="4" id="KW-1185">Reference proteome</keyword>
<feature type="region of interest" description="Disordered" evidence="1">
    <location>
        <begin position="1561"/>
        <end position="1582"/>
    </location>
</feature>
<dbReference type="Gene3D" id="2.60.40.10">
    <property type="entry name" value="Immunoglobulins"/>
    <property type="match status" value="2"/>
</dbReference>
<organism evidence="3 4">
    <name type="scientific">Novipirellula rosea</name>
    <dbReference type="NCBI Taxonomy" id="1031540"/>
    <lineage>
        <taxon>Bacteria</taxon>
        <taxon>Pseudomonadati</taxon>
        <taxon>Planctomycetota</taxon>
        <taxon>Planctomycetia</taxon>
        <taxon>Pirellulales</taxon>
        <taxon>Pirellulaceae</taxon>
        <taxon>Novipirellula</taxon>
    </lineage>
</organism>
<dbReference type="SMART" id="SM00736">
    <property type="entry name" value="CADG"/>
    <property type="match status" value="2"/>
</dbReference>
<dbReference type="InterPro" id="IPR012334">
    <property type="entry name" value="Pectin_lyas_fold"/>
</dbReference>
<dbReference type="PANTHER" id="PTHR21559">
    <property type="entry name" value="DYSTROGLYCAN-RELATED"/>
    <property type="match status" value="1"/>
</dbReference>
<dbReference type="InterPro" id="IPR006644">
    <property type="entry name" value="Cadg"/>
</dbReference>
<dbReference type="Pfam" id="PF05345">
    <property type="entry name" value="He_PIG"/>
    <property type="match status" value="2"/>
</dbReference>
<dbReference type="InterPro" id="IPR001434">
    <property type="entry name" value="OmcB-like_DUF11"/>
</dbReference>
<dbReference type="Pfam" id="PF01345">
    <property type="entry name" value="DUF11"/>
    <property type="match status" value="1"/>
</dbReference>
<dbReference type="Pfam" id="PF17963">
    <property type="entry name" value="Big_9"/>
    <property type="match status" value="1"/>
</dbReference>
<dbReference type="InterPro" id="IPR010221">
    <property type="entry name" value="VCBS_dom"/>
</dbReference>
<dbReference type="SUPFAM" id="SSF82171">
    <property type="entry name" value="DPP6 N-terminal domain-like"/>
    <property type="match status" value="1"/>
</dbReference>
<evidence type="ECO:0000256" key="1">
    <source>
        <dbReference type="SAM" id="MobiDB-lite"/>
    </source>
</evidence>
<evidence type="ECO:0000313" key="4">
    <source>
        <dbReference type="Proteomes" id="UP001500840"/>
    </source>
</evidence>
<gene>
    <name evidence="3" type="ORF">GCM10023156_04810</name>
</gene>
<feature type="compositionally biased region" description="Polar residues" evidence="1">
    <location>
        <begin position="805"/>
        <end position="816"/>
    </location>
</feature>
<proteinExistence type="predicted"/>
<dbReference type="EMBL" id="BAABGA010000006">
    <property type="protein sequence ID" value="GAA4445325.1"/>
    <property type="molecule type" value="Genomic_DNA"/>
</dbReference>
<reference evidence="4" key="1">
    <citation type="journal article" date="2019" name="Int. J. Syst. Evol. Microbiol.">
        <title>The Global Catalogue of Microorganisms (GCM) 10K type strain sequencing project: providing services to taxonomists for standard genome sequencing and annotation.</title>
        <authorList>
            <consortium name="The Broad Institute Genomics Platform"/>
            <consortium name="The Broad Institute Genome Sequencing Center for Infectious Disease"/>
            <person name="Wu L."/>
            <person name="Ma J."/>
        </authorList>
    </citation>
    <scope>NUCLEOTIDE SEQUENCE [LARGE SCALE GENOMIC DNA]</scope>
    <source>
        <strain evidence="4">JCM 17759</strain>
    </source>
</reference>
<dbReference type="SUPFAM" id="SSF49313">
    <property type="entry name" value="Cadherin-like"/>
    <property type="match status" value="1"/>
</dbReference>
<feature type="compositionally biased region" description="Basic residues" evidence="1">
    <location>
        <begin position="10"/>
        <end position="22"/>
    </location>
</feature>
<name>A0ABP8M7C0_9BACT</name>
<feature type="compositionally biased region" description="Low complexity" evidence="1">
    <location>
        <begin position="817"/>
        <end position="828"/>
    </location>
</feature>
<dbReference type="InterPro" id="IPR011050">
    <property type="entry name" value="Pectin_lyase_fold/virulence"/>
</dbReference>
<dbReference type="Gene3D" id="2.160.20.10">
    <property type="entry name" value="Single-stranded right-handed beta-helix, Pectin lyase-like"/>
    <property type="match status" value="1"/>
</dbReference>